<feature type="transmembrane region" description="Helical" evidence="1">
    <location>
        <begin position="29"/>
        <end position="48"/>
    </location>
</feature>
<organism evidence="2 3">
    <name type="scientific">Xenorhabdus bovienii str. oregonense</name>
    <dbReference type="NCBI Taxonomy" id="1398202"/>
    <lineage>
        <taxon>Bacteria</taxon>
        <taxon>Pseudomonadati</taxon>
        <taxon>Pseudomonadota</taxon>
        <taxon>Gammaproteobacteria</taxon>
        <taxon>Enterobacterales</taxon>
        <taxon>Morganellaceae</taxon>
        <taxon>Xenorhabdus</taxon>
    </lineage>
</organism>
<evidence type="ECO:0000313" key="3">
    <source>
        <dbReference type="Proteomes" id="UP000028483"/>
    </source>
</evidence>
<gene>
    <name evidence="2" type="ORF">XBO1_90015</name>
</gene>
<comment type="caution">
    <text evidence="2">The sequence shown here is derived from an EMBL/GenBank/DDBJ whole genome shotgun (WGS) entry which is preliminary data.</text>
</comment>
<keyword evidence="1" id="KW-0472">Membrane</keyword>
<reference evidence="2" key="1">
    <citation type="submission" date="2013-07" db="EMBL/GenBank/DDBJ databases">
        <title>Sub-species coevolution in mutualistic symbiosis.</title>
        <authorList>
            <person name="Murfin K."/>
            <person name="Klassen J."/>
            <person name="Lee M."/>
            <person name="Forst S."/>
            <person name="Stock P."/>
            <person name="Goodrich-Blair H."/>
        </authorList>
    </citation>
    <scope>NUCLEOTIDE SEQUENCE [LARGE SCALE GENOMIC DNA]</scope>
    <source>
        <strain evidence="2">Oregonense</strain>
    </source>
</reference>
<evidence type="ECO:0000256" key="1">
    <source>
        <dbReference type="SAM" id="Phobius"/>
    </source>
</evidence>
<name>A0A077PB78_XENBV</name>
<dbReference type="HOGENOM" id="CLU_2940822_0_0_6"/>
<dbReference type="EMBL" id="CBSX010000259">
    <property type="protein sequence ID" value="CDH08134.1"/>
    <property type="molecule type" value="Genomic_DNA"/>
</dbReference>
<protein>
    <submittedName>
        <fullName evidence="2">Uncharacterized protein</fullName>
    </submittedName>
</protein>
<accession>A0A077PB78</accession>
<sequence length="49" mass="5908">MGKIFRQNLALFPNSFILFRLKGIKSKLLIGKTYYINWYFILYCFTLIP</sequence>
<keyword evidence="1" id="KW-1133">Transmembrane helix</keyword>
<keyword evidence="1" id="KW-0812">Transmembrane</keyword>
<dbReference type="AlphaFoldDB" id="A0A077PB78"/>
<proteinExistence type="predicted"/>
<evidence type="ECO:0000313" key="2">
    <source>
        <dbReference type="EMBL" id="CDH08134.1"/>
    </source>
</evidence>
<dbReference type="Proteomes" id="UP000028483">
    <property type="component" value="Unassembled WGS sequence"/>
</dbReference>